<proteinExistence type="predicted"/>
<protein>
    <submittedName>
        <fullName evidence="2">Uncharacterized protein</fullName>
    </submittedName>
</protein>
<feature type="transmembrane region" description="Helical" evidence="1">
    <location>
        <begin position="9"/>
        <end position="29"/>
    </location>
</feature>
<keyword evidence="1" id="KW-1133">Transmembrane helix</keyword>
<dbReference type="GeneID" id="301341356"/>
<dbReference type="RefSeq" id="WP_105250299.1">
    <property type="nucleotide sequence ID" value="NZ_CP132914.1"/>
</dbReference>
<keyword evidence="1" id="KW-0472">Membrane</keyword>
<evidence type="ECO:0000256" key="1">
    <source>
        <dbReference type="SAM" id="Phobius"/>
    </source>
</evidence>
<name>A0AA50Q549_9GAMM</name>
<sequence>MLAFFRENLGLILGIVIFSAVIFGGIYYVEHSLTSQEQVVQ</sequence>
<dbReference type="KEGG" id="sog:RA178_19195"/>
<dbReference type="EMBL" id="CP132914">
    <property type="protein sequence ID" value="WMB72517.1"/>
    <property type="molecule type" value="Genomic_DNA"/>
</dbReference>
<keyword evidence="1" id="KW-0812">Transmembrane</keyword>
<gene>
    <name evidence="2" type="ORF">RA178_19195</name>
</gene>
<organism evidence="2">
    <name type="scientific">Shewanella oncorhynchi</name>
    <dbReference type="NCBI Taxonomy" id="2726434"/>
    <lineage>
        <taxon>Bacteria</taxon>
        <taxon>Pseudomonadati</taxon>
        <taxon>Pseudomonadota</taxon>
        <taxon>Gammaproteobacteria</taxon>
        <taxon>Alteromonadales</taxon>
        <taxon>Shewanellaceae</taxon>
        <taxon>Shewanella</taxon>
    </lineage>
</organism>
<evidence type="ECO:0000313" key="2">
    <source>
        <dbReference type="EMBL" id="WMB72517.1"/>
    </source>
</evidence>
<dbReference type="Proteomes" id="UP001236800">
    <property type="component" value="Chromosome"/>
</dbReference>
<reference evidence="2" key="1">
    <citation type="submission" date="2023-08" db="EMBL/GenBank/DDBJ databases">
        <title>Complete genome sequence of Shewanella oncorhynchi Z-P2, a siderophore putrebactin-producing bacterium.</title>
        <authorList>
            <person name="Zhang Y."/>
        </authorList>
    </citation>
    <scope>NUCLEOTIDE SEQUENCE</scope>
    <source>
        <strain evidence="2">Z-P2</strain>
    </source>
</reference>
<dbReference type="AlphaFoldDB" id="A0AA50Q549"/>
<accession>A0AA50Q549</accession>